<evidence type="ECO:0000259" key="2">
    <source>
        <dbReference type="Pfam" id="PF23005"/>
    </source>
</evidence>
<dbReference type="Proteomes" id="UP001229421">
    <property type="component" value="Unassembled WGS sequence"/>
</dbReference>
<dbReference type="SMART" id="SM00185">
    <property type="entry name" value="ARM"/>
    <property type="match status" value="4"/>
</dbReference>
<dbReference type="EMBL" id="JAUHHV010000007">
    <property type="protein sequence ID" value="KAK1416658.1"/>
    <property type="molecule type" value="Genomic_DNA"/>
</dbReference>
<reference evidence="3" key="1">
    <citation type="journal article" date="2023" name="bioRxiv">
        <title>Improved chromosome-level genome assembly for marigold (Tagetes erecta).</title>
        <authorList>
            <person name="Jiang F."/>
            <person name="Yuan L."/>
            <person name="Wang S."/>
            <person name="Wang H."/>
            <person name="Xu D."/>
            <person name="Wang A."/>
            <person name="Fan W."/>
        </authorList>
    </citation>
    <scope>NUCLEOTIDE SEQUENCE</scope>
    <source>
        <strain evidence="3">WSJ</strain>
        <tissue evidence="3">Leaf</tissue>
    </source>
</reference>
<dbReference type="Pfam" id="PF23005">
    <property type="entry name" value="DUF7032"/>
    <property type="match status" value="1"/>
</dbReference>
<dbReference type="InterPro" id="IPR011989">
    <property type="entry name" value="ARM-like"/>
</dbReference>
<dbReference type="InterPro" id="IPR000225">
    <property type="entry name" value="Armadillo"/>
</dbReference>
<protein>
    <recommendedName>
        <fullName evidence="2">DUF7032 domain-containing protein</fullName>
    </recommendedName>
</protein>
<dbReference type="PANTHER" id="PTHR46043:SF2">
    <property type="entry name" value="ARM REPEAT SUPERFAMILY PROTEIN"/>
    <property type="match status" value="1"/>
</dbReference>
<organism evidence="3 4">
    <name type="scientific">Tagetes erecta</name>
    <name type="common">African marigold</name>
    <dbReference type="NCBI Taxonomy" id="13708"/>
    <lineage>
        <taxon>Eukaryota</taxon>
        <taxon>Viridiplantae</taxon>
        <taxon>Streptophyta</taxon>
        <taxon>Embryophyta</taxon>
        <taxon>Tracheophyta</taxon>
        <taxon>Spermatophyta</taxon>
        <taxon>Magnoliopsida</taxon>
        <taxon>eudicotyledons</taxon>
        <taxon>Gunneridae</taxon>
        <taxon>Pentapetalae</taxon>
        <taxon>asterids</taxon>
        <taxon>campanulids</taxon>
        <taxon>Asterales</taxon>
        <taxon>Asteraceae</taxon>
        <taxon>Asteroideae</taxon>
        <taxon>Heliantheae alliance</taxon>
        <taxon>Tageteae</taxon>
        <taxon>Tagetes</taxon>
    </lineage>
</organism>
<dbReference type="PANTHER" id="PTHR46043">
    <property type="entry name" value="ARM REPEAT SUPERFAMILY PROTEIN"/>
    <property type="match status" value="1"/>
</dbReference>
<feature type="domain" description="DUF7032" evidence="2">
    <location>
        <begin position="12"/>
        <end position="121"/>
    </location>
</feature>
<proteinExistence type="predicted"/>
<dbReference type="InterPro" id="IPR054296">
    <property type="entry name" value="DUF7032"/>
</dbReference>
<dbReference type="Pfam" id="PF00514">
    <property type="entry name" value="Arm"/>
    <property type="match status" value="1"/>
</dbReference>
<accession>A0AAD8NQ83</accession>
<dbReference type="InterPro" id="IPR016024">
    <property type="entry name" value="ARM-type_fold"/>
</dbReference>
<evidence type="ECO:0000313" key="3">
    <source>
        <dbReference type="EMBL" id="KAK1416658.1"/>
    </source>
</evidence>
<dbReference type="AlphaFoldDB" id="A0AAD8NQ83"/>
<keyword evidence="4" id="KW-1185">Reference proteome</keyword>
<sequence>MHSPAETLDLTTTFLSQLLPASLSIHSFPGRWQILRSKLATLKSLLSELSYLPHWSENQLLLTLLPNLLSTLRRIQTLCHRCTHPAHYTVGKLLMQSDLDMATGWLSNQLNDLDLLLRSGVLRQSNAIVLSQPAPGSAKEDLTLFIRDVFTRLQIGGVEFKRKALESLIQLLVEDDKAATATLVAKEGNIGYLINLFDVNAHREQSVTAISILACASDQSRKTVFEQGGLGPLLRIVESGSLQLKEKASLAVEAITADPDNAWAISAYGGVPILLDVCRSGSLTAQSHAIGAIRNVASVEDIRISIAEEAGIPVILGLLLSGSASAKVKAANCITILSSLSHYFRAIIIQEKGLQNLLQLLHQSSNPDTLEHVLRAIHSLSSTDSVCRLLSSSSMFITQISGLIMQGNFTLQQISVLILSNLSITDGNKRAIAGCMGSLMKLMEFAKPAGLQESTLKALISLLTVKLNRKDFVKDEKNMMRLIQMLDPMNESVPKKFAVAIVHSLMTGGSNGCRKRLVDAGAQGYLQRLSEMDVAGAKKALLLIPANKTKRKLGLDSSNYWSC</sequence>
<dbReference type="Gene3D" id="1.25.10.10">
    <property type="entry name" value="Leucine-rich Repeat Variant"/>
    <property type="match status" value="2"/>
</dbReference>
<comment type="caution">
    <text evidence="3">The sequence shown here is derived from an EMBL/GenBank/DDBJ whole genome shotgun (WGS) entry which is preliminary data.</text>
</comment>
<keyword evidence="1" id="KW-0677">Repeat</keyword>
<gene>
    <name evidence="3" type="ORF">QVD17_25773</name>
</gene>
<evidence type="ECO:0000256" key="1">
    <source>
        <dbReference type="ARBA" id="ARBA00022737"/>
    </source>
</evidence>
<evidence type="ECO:0000313" key="4">
    <source>
        <dbReference type="Proteomes" id="UP001229421"/>
    </source>
</evidence>
<name>A0AAD8NQ83_TARER</name>
<dbReference type="SUPFAM" id="SSF48371">
    <property type="entry name" value="ARM repeat"/>
    <property type="match status" value="1"/>
</dbReference>